<sequence length="66" mass="7201">TVRQRVGTSQSPFGGDVQGLSTPSSMSSQYSCENGVTSTSQDLLPQSSSYPLPHEHSQDYHCIKRK</sequence>
<keyword evidence="3" id="KW-1185">Reference proteome</keyword>
<evidence type="ECO:0000313" key="3">
    <source>
        <dbReference type="Proteomes" id="UP001529510"/>
    </source>
</evidence>
<feature type="compositionally biased region" description="Basic and acidic residues" evidence="1">
    <location>
        <begin position="53"/>
        <end position="66"/>
    </location>
</feature>
<evidence type="ECO:0000313" key="2">
    <source>
        <dbReference type="EMBL" id="KAL0192290.1"/>
    </source>
</evidence>
<feature type="non-terminal residue" evidence="2">
    <location>
        <position position="1"/>
    </location>
</feature>
<dbReference type="AlphaFoldDB" id="A0ABD0R3D0"/>
<reference evidence="2 3" key="1">
    <citation type="submission" date="2024-05" db="EMBL/GenBank/DDBJ databases">
        <title>Genome sequencing and assembly of Indian major carp, Cirrhinus mrigala (Hamilton, 1822).</title>
        <authorList>
            <person name="Mohindra V."/>
            <person name="Chowdhury L.M."/>
            <person name="Lal K."/>
            <person name="Jena J.K."/>
        </authorList>
    </citation>
    <scope>NUCLEOTIDE SEQUENCE [LARGE SCALE GENOMIC DNA]</scope>
    <source>
        <strain evidence="2">CM1030</strain>
        <tissue evidence="2">Blood</tissue>
    </source>
</reference>
<dbReference type="Proteomes" id="UP001529510">
    <property type="component" value="Unassembled WGS sequence"/>
</dbReference>
<organism evidence="2 3">
    <name type="scientific">Cirrhinus mrigala</name>
    <name type="common">Mrigala</name>
    <dbReference type="NCBI Taxonomy" id="683832"/>
    <lineage>
        <taxon>Eukaryota</taxon>
        <taxon>Metazoa</taxon>
        <taxon>Chordata</taxon>
        <taxon>Craniata</taxon>
        <taxon>Vertebrata</taxon>
        <taxon>Euteleostomi</taxon>
        <taxon>Actinopterygii</taxon>
        <taxon>Neopterygii</taxon>
        <taxon>Teleostei</taxon>
        <taxon>Ostariophysi</taxon>
        <taxon>Cypriniformes</taxon>
        <taxon>Cyprinidae</taxon>
        <taxon>Labeoninae</taxon>
        <taxon>Labeonini</taxon>
        <taxon>Cirrhinus</taxon>
    </lineage>
</organism>
<proteinExistence type="predicted"/>
<protein>
    <submittedName>
        <fullName evidence="2">Uncharacterized protein</fullName>
    </submittedName>
</protein>
<accession>A0ABD0R3D0</accession>
<feature type="non-terminal residue" evidence="2">
    <location>
        <position position="66"/>
    </location>
</feature>
<comment type="caution">
    <text evidence="2">The sequence shown here is derived from an EMBL/GenBank/DDBJ whole genome shotgun (WGS) entry which is preliminary data.</text>
</comment>
<dbReference type="EMBL" id="JAMKFB020000005">
    <property type="protein sequence ID" value="KAL0192290.1"/>
    <property type="molecule type" value="Genomic_DNA"/>
</dbReference>
<feature type="compositionally biased region" description="Polar residues" evidence="1">
    <location>
        <begin position="1"/>
        <end position="12"/>
    </location>
</feature>
<feature type="compositionally biased region" description="Polar residues" evidence="1">
    <location>
        <begin position="19"/>
        <end position="50"/>
    </location>
</feature>
<feature type="region of interest" description="Disordered" evidence="1">
    <location>
        <begin position="1"/>
        <end position="66"/>
    </location>
</feature>
<evidence type="ECO:0000256" key="1">
    <source>
        <dbReference type="SAM" id="MobiDB-lite"/>
    </source>
</evidence>
<name>A0ABD0R3D0_CIRMR</name>
<gene>
    <name evidence="2" type="ORF">M9458_010586</name>
</gene>